<evidence type="ECO:0000256" key="4">
    <source>
        <dbReference type="ARBA" id="ARBA00022692"/>
    </source>
</evidence>
<evidence type="ECO:0000313" key="13">
    <source>
        <dbReference type="Proteomes" id="UP000824243"/>
    </source>
</evidence>
<evidence type="ECO:0000313" key="12">
    <source>
        <dbReference type="EMBL" id="HIX48680.1"/>
    </source>
</evidence>
<keyword evidence="7 9" id="KW-1133">Transmembrane helix</keyword>
<feature type="transmembrane region" description="Helical" evidence="9">
    <location>
        <begin position="272"/>
        <end position="293"/>
    </location>
</feature>
<dbReference type="PROSITE" id="PS50929">
    <property type="entry name" value="ABC_TM1F"/>
    <property type="match status" value="1"/>
</dbReference>
<dbReference type="Gene3D" id="3.40.50.300">
    <property type="entry name" value="P-loop containing nucleotide triphosphate hydrolases"/>
    <property type="match status" value="1"/>
</dbReference>
<keyword evidence="6 12" id="KW-0067">ATP-binding</keyword>
<dbReference type="Pfam" id="PF00664">
    <property type="entry name" value="ABC_membrane"/>
    <property type="match status" value="1"/>
</dbReference>
<feature type="transmembrane region" description="Helical" evidence="9">
    <location>
        <begin position="248"/>
        <end position="266"/>
    </location>
</feature>
<dbReference type="PROSITE" id="PS50893">
    <property type="entry name" value="ABC_TRANSPORTER_2"/>
    <property type="match status" value="1"/>
</dbReference>
<dbReference type="GO" id="GO:0015421">
    <property type="term" value="F:ABC-type oligopeptide transporter activity"/>
    <property type="evidence" value="ECO:0007669"/>
    <property type="project" value="TreeGrafter"/>
</dbReference>
<feature type="transmembrane region" description="Helical" evidence="9">
    <location>
        <begin position="21"/>
        <end position="42"/>
    </location>
</feature>
<dbReference type="SMART" id="SM00382">
    <property type="entry name" value="AAA"/>
    <property type="match status" value="1"/>
</dbReference>
<feature type="transmembrane region" description="Helical" evidence="9">
    <location>
        <begin position="160"/>
        <end position="180"/>
    </location>
</feature>
<feature type="domain" description="ABC transporter" evidence="10">
    <location>
        <begin position="332"/>
        <end position="565"/>
    </location>
</feature>
<evidence type="ECO:0000256" key="1">
    <source>
        <dbReference type="ARBA" id="ARBA00004651"/>
    </source>
</evidence>
<evidence type="ECO:0000256" key="2">
    <source>
        <dbReference type="ARBA" id="ARBA00022448"/>
    </source>
</evidence>
<dbReference type="AlphaFoldDB" id="A0A9D1VXA3"/>
<feature type="domain" description="ABC transmembrane type-1" evidence="11">
    <location>
        <begin position="26"/>
        <end position="301"/>
    </location>
</feature>
<dbReference type="EMBL" id="DXFA01000117">
    <property type="protein sequence ID" value="HIX48680.1"/>
    <property type="molecule type" value="Genomic_DNA"/>
</dbReference>
<dbReference type="InterPro" id="IPR039421">
    <property type="entry name" value="Type_1_exporter"/>
</dbReference>
<comment type="caution">
    <text evidence="12">The sequence shown here is derived from an EMBL/GenBank/DDBJ whole genome shotgun (WGS) entry which is preliminary data.</text>
</comment>
<keyword evidence="3" id="KW-1003">Cell membrane</keyword>
<evidence type="ECO:0000256" key="6">
    <source>
        <dbReference type="ARBA" id="ARBA00022840"/>
    </source>
</evidence>
<dbReference type="InterPro" id="IPR027417">
    <property type="entry name" value="P-loop_NTPase"/>
</dbReference>
<dbReference type="InterPro" id="IPR003439">
    <property type="entry name" value="ABC_transporter-like_ATP-bd"/>
</dbReference>
<dbReference type="FunFam" id="3.40.50.300:FF:000854">
    <property type="entry name" value="Multidrug ABC transporter ATP-binding protein"/>
    <property type="match status" value="1"/>
</dbReference>
<protein>
    <submittedName>
        <fullName evidence="12">ABC transporter ATP-binding protein/permease</fullName>
    </submittedName>
</protein>
<keyword evidence="2" id="KW-0813">Transport</keyword>
<evidence type="ECO:0000256" key="3">
    <source>
        <dbReference type="ARBA" id="ARBA00022475"/>
    </source>
</evidence>
<dbReference type="GO" id="GO:0016887">
    <property type="term" value="F:ATP hydrolysis activity"/>
    <property type="evidence" value="ECO:0007669"/>
    <property type="project" value="InterPro"/>
</dbReference>
<dbReference type="InterPro" id="IPR011527">
    <property type="entry name" value="ABC1_TM_dom"/>
</dbReference>
<dbReference type="InterPro" id="IPR036640">
    <property type="entry name" value="ABC1_TM_sf"/>
</dbReference>
<evidence type="ECO:0000256" key="5">
    <source>
        <dbReference type="ARBA" id="ARBA00022741"/>
    </source>
</evidence>
<dbReference type="InterPro" id="IPR003593">
    <property type="entry name" value="AAA+_ATPase"/>
</dbReference>
<evidence type="ECO:0000259" key="10">
    <source>
        <dbReference type="PROSITE" id="PS50893"/>
    </source>
</evidence>
<evidence type="ECO:0000256" key="7">
    <source>
        <dbReference type="ARBA" id="ARBA00022989"/>
    </source>
</evidence>
<dbReference type="SUPFAM" id="SSF90123">
    <property type="entry name" value="ABC transporter transmembrane region"/>
    <property type="match status" value="1"/>
</dbReference>
<dbReference type="InterPro" id="IPR017871">
    <property type="entry name" value="ABC_transporter-like_CS"/>
</dbReference>
<keyword evidence="5" id="KW-0547">Nucleotide-binding</keyword>
<dbReference type="CDD" id="cd18781">
    <property type="entry name" value="ABC_6TM_AarD_CydDC_like"/>
    <property type="match status" value="1"/>
</dbReference>
<dbReference type="GO" id="GO:0005524">
    <property type="term" value="F:ATP binding"/>
    <property type="evidence" value="ECO:0007669"/>
    <property type="project" value="UniProtKB-KW"/>
</dbReference>
<dbReference type="Gene3D" id="1.20.1560.10">
    <property type="entry name" value="ABC transporter type 1, transmembrane domain"/>
    <property type="match status" value="1"/>
</dbReference>
<dbReference type="Pfam" id="PF00005">
    <property type="entry name" value="ABC_tran"/>
    <property type="match status" value="1"/>
</dbReference>
<dbReference type="PROSITE" id="PS00211">
    <property type="entry name" value="ABC_TRANSPORTER_1"/>
    <property type="match status" value="1"/>
</dbReference>
<feature type="transmembrane region" description="Helical" evidence="9">
    <location>
        <begin position="54"/>
        <end position="72"/>
    </location>
</feature>
<evidence type="ECO:0000256" key="9">
    <source>
        <dbReference type="SAM" id="Phobius"/>
    </source>
</evidence>
<dbReference type="PANTHER" id="PTHR43394">
    <property type="entry name" value="ATP-DEPENDENT PERMEASE MDL1, MITOCHONDRIAL"/>
    <property type="match status" value="1"/>
</dbReference>
<name>A0A9D1VXA3_9FIRM</name>
<feature type="transmembrane region" description="Helical" evidence="9">
    <location>
        <begin position="137"/>
        <end position="154"/>
    </location>
</feature>
<keyword evidence="8 9" id="KW-0472">Membrane</keyword>
<organism evidence="12 13">
    <name type="scientific">Candidatus Mediterraneibacter caccavium</name>
    <dbReference type="NCBI Taxonomy" id="2838661"/>
    <lineage>
        <taxon>Bacteria</taxon>
        <taxon>Bacillati</taxon>
        <taxon>Bacillota</taxon>
        <taxon>Clostridia</taxon>
        <taxon>Lachnospirales</taxon>
        <taxon>Lachnospiraceae</taxon>
        <taxon>Mediterraneibacter</taxon>
    </lineage>
</organism>
<gene>
    <name evidence="12" type="ORF">H9981_06675</name>
</gene>
<reference evidence="12" key="2">
    <citation type="submission" date="2021-04" db="EMBL/GenBank/DDBJ databases">
        <authorList>
            <person name="Gilroy R."/>
        </authorList>
    </citation>
    <scope>NUCLEOTIDE SEQUENCE</scope>
    <source>
        <strain evidence="12">ChiSjej5B23-15282</strain>
    </source>
</reference>
<reference evidence="12" key="1">
    <citation type="journal article" date="2021" name="PeerJ">
        <title>Extensive microbial diversity within the chicken gut microbiome revealed by metagenomics and culture.</title>
        <authorList>
            <person name="Gilroy R."/>
            <person name="Ravi A."/>
            <person name="Getino M."/>
            <person name="Pursley I."/>
            <person name="Horton D.L."/>
            <person name="Alikhan N.F."/>
            <person name="Baker D."/>
            <person name="Gharbi K."/>
            <person name="Hall N."/>
            <person name="Watson M."/>
            <person name="Adriaenssens E.M."/>
            <person name="Foster-Nyarko E."/>
            <person name="Jarju S."/>
            <person name="Secka A."/>
            <person name="Antonio M."/>
            <person name="Oren A."/>
            <person name="Chaudhuri R.R."/>
            <person name="La Ragione R."/>
            <person name="Hildebrand F."/>
            <person name="Pallen M.J."/>
        </authorList>
    </citation>
    <scope>NUCLEOTIDE SEQUENCE</scope>
    <source>
        <strain evidence="12">ChiSjej5B23-15282</strain>
    </source>
</reference>
<dbReference type="Proteomes" id="UP000824243">
    <property type="component" value="Unassembled WGS sequence"/>
</dbReference>
<evidence type="ECO:0000259" key="11">
    <source>
        <dbReference type="PROSITE" id="PS50929"/>
    </source>
</evidence>
<dbReference type="PANTHER" id="PTHR43394:SF1">
    <property type="entry name" value="ATP-BINDING CASSETTE SUB-FAMILY B MEMBER 10, MITOCHONDRIAL"/>
    <property type="match status" value="1"/>
</dbReference>
<accession>A0A9D1VXA3</accession>
<dbReference type="GO" id="GO:0005886">
    <property type="term" value="C:plasma membrane"/>
    <property type="evidence" value="ECO:0007669"/>
    <property type="project" value="UniProtKB-SubCell"/>
</dbReference>
<keyword evidence="4 9" id="KW-0812">Transmembrane</keyword>
<dbReference type="SUPFAM" id="SSF52540">
    <property type="entry name" value="P-loop containing nucleoside triphosphate hydrolases"/>
    <property type="match status" value="1"/>
</dbReference>
<evidence type="ECO:0000256" key="8">
    <source>
        <dbReference type="ARBA" id="ARBA00023136"/>
    </source>
</evidence>
<comment type="subcellular location">
    <subcellularLocation>
        <location evidence="1">Cell membrane</location>
        <topology evidence="1">Multi-pass membrane protein</topology>
    </subcellularLocation>
</comment>
<proteinExistence type="predicted"/>
<sequence>MIKKRLVELLSHAKKYIVYQVAWQWLSLLCQIVMIYCVSMLLEQALFWEVTAAEAARFGGIAALAMGLRVVCDRGASRASYHASVDVKRILRDKIYEKLLRLGASYREKVTTSEVVQMAAEGVEQLETYFGKYLSQLFYSLLAPVTLFIVLSFVSWKASLVLLICVPLIPISIVAVQKFAKRLLNKYWGIYTELGDSFLENLQGLTTLKIYQSDEQKAREMDAESQKFRQITMKVLTMQLNSTSVMDIIAYGGAAVGMIVTLSQFMHGNLSVHGALMLILLASEFFIPLRLLGSFFHIAMNGMAASDKIFALLDLPEPPEKTETLDGKEMDLEFTAVRFSYEADREILKGVSMEFPAGSFTSIVGTSGCGKSTAAAILMGRNQGYQGSVTIEGKELSLIREDSLMEHITLVSHNSYLFKGTVEDNLRMGKPDASEEEMENALKSVNLWGFLSAQQGLATPLAEKGANLSGGQCQRLAIARALLHDTPAYIFDEATSNIDAESEEMIMDVIHALAKTKTVILISHRLANVVGSDRIYMMKDGRIEEAGSHEELLEAGGEYAKLYRSQMELEQYGKRKAEEYGKEAAV</sequence>